<reference evidence="2" key="1">
    <citation type="submission" date="2020-05" db="EMBL/GenBank/DDBJ databases">
        <authorList>
            <person name="Zhu T."/>
            <person name="Keshari N."/>
            <person name="Lu X."/>
        </authorList>
    </citation>
    <scope>NUCLEOTIDE SEQUENCE</scope>
    <source>
        <strain evidence="2">NK1-22</strain>
    </source>
</reference>
<dbReference type="RefSeq" id="WP_316792015.1">
    <property type="nucleotide sequence ID" value="NZ_CP053540.1"/>
</dbReference>
<protein>
    <submittedName>
        <fullName evidence="2">Uncharacterized protein</fullName>
    </submittedName>
</protein>
<dbReference type="EMBL" id="CP053540">
    <property type="protein sequence ID" value="WOB42978.1"/>
    <property type="molecule type" value="Genomic_DNA"/>
</dbReference>
<sequence>MPTNNPDDPPMPCRYTPDPYTRQIPAMQAKLDNLTNMVAQLFDALANATIMQKLNVIDQKLGPQLTGGISTFLKNFWDSLGLQKVLNVLTFVTVLHNAQMLSNSIVQTLFSAFDLVLQWPFIDVQLKDSEGNKIDTSQFVGNAIESFFKSIFGDQTVETVQAVWRRANRIYQAAANIVWSTQSILYTVIEGLEAVGNYVALIGNAARKFGVFVENAYGWMNPNLNFATNRFFRFLDNAQEAAEVIEQVAAVPVEIAEQIQEIQQEQIRLQQELAGAGTVQEPAAPRSAAATNNPETVPVKQFEDELTAASIKVNQPIPPQAEQATSNE</sequence>
<evidence type="ECO:0000256" key="1">
    <source>
        <dbReference type="SAM" id="MobiDB-lite"/>
    </source>
</evidence>
<evidence type="ECO:0000313" key="2">
    <source>
        <dbReference type="EMBL" id="WOB42978.1"/>
    </source>
</evidence>
<organism evidence="2">
    <name type="scientific">Thermoleptolyngbya oregonensis NK1-22</name>
    <dbReference type="NCBI Taxonomy" id="2547457"/>
    <lineage>
        <taxon>Bacteria</taxon>
        <taxon>Bacillati</taxon>
        <taxon>Cyanobacteriota</taxon>
        <taxon>Cyanophyceae</taxon>
        <taxon>Oculatellales</taxon>
        <taxon>Oculatellaceae</taxon>
        <taxon>Thermoleptolyngbya</taxon>
    </lineage>
</organism>
<dbReference type="AlphaFoldDB" id="A0AA96Y6W9"/>
<gene>
    <name evidence="2" type="ORF">HNI00_07280</name>
</gene>
<name>A0AA96Y6W9_9CYAN</name>
<proteinExistence type="predicted"/>
<feature type="region of interest" description="Disordered" evidence="1">
    <location>
        <begin position="278"/>
        <end position="303"/>
    </location>
</feature>
<dbReference type="KEGG" id="tog:HNI00_07280"/>
<accession>A0AA96Y6W9</accession>